<feature type="region of interest" description="Disordered" evidence="1">
    <location>
        <begin position="1"/>
        <end position="125"/>
    </location>
</feature>
<evidence type="ECO:0000256" key="1">
    <source>
        <dbReference type="SAM" id="MobiDB-lite"/>
    </source>
</evidence>
<evidence type="ECO:0000313" key="3">
    <source>
        <dbReference type="Proteomes" id="UP000292085"/>
    </source>
</evidence>
<feature type="compositionally biased region" description="Low complexity" evidence="1">
    <location>
        <begin position="104"/>
        <end position="118"/>
    </location>
</feature>
<feature type="compositionally biased region" description="Low complexity" evidence="1">
    <location>
        <begin position="39"/>
        <end position="61"/>
    </location>
</feature>
<accession>A0A4Q6XYQ3</accession>
<sequence>MSTATAALPPLAAPRSTTAASSGGEAAAKRFGESLGRQAAEQHAGAAQPPAEALPATATPPRSARKLQSTVVPGDAIASFPLPVPRHTREESNAALASPGMVKTAAAPRADATPSAGAPAQPNVEASVADRLALPPPGTSETQLTFHDARTPVRDVLVVQNPVGALSVDINLSRDQSHGTAATDELRRRLAARGVTVAAMSVRTDGSFG</sequence>
<dbReference type="RefSeq" id="WP_130155964.1">
    <property type="nucleotide sequence ID" value="NZ_SGIS01000008.1"/>
</dbReference>
<dbReference type="AlphaFoldDB" id="A0A4Q6XYQ3"/>
<reference evidence="2 3" key="1">
    <citation type="submission" date="2019-02" db="EMBL/GenBank/DDBJ databases">
        <authorList>
            <person name="Li Y."/>
        </authorList>
    </citation>
    <scope>NUCLEOTIDE SEQUENCE [LARGE SCALE GENOMIC DNA]</scope>
    <source>
        <strain evidence="2 3">3-7</strain>
    </source>
</reference>
<name>A0A4Q6XYQ3_9SPHN</name>
<proteinExistence type="predicted"/>
<dbReference type="OrthoDB" id="9914059at2"/>
<comment type="caution">
    <text evidence="2">The sequence shown here is derived from an EMBL/GenBank/DDBJ whole genome shotgun (WGS) entry which is preliminary data.</text>
</comment>
<keyword evidence="3" id="KW-1185">Reference proteome</keyword>
<dbReference type="Proteomes" id="UP000292085">
    <property type="component" value="Unassembled WGS sequence"/>
</dbReference>
<protein>
    <submittedName>
        <fullName evidence="2">Uncharacterized protein</fullName>
    </submittedName>
</protein>
<feature type="compositionally biased region" description="Low complexity" evidence="1">
    <location>
        <begin position="1"/>
        <end position="26"/>
    </location>
</feature>
<evidence type="ECO:0000313" key="2">
    <source>
        <dbReference type="EMBL" id="RZF65131.1"/>
    </source>
</evidence>
<gene>
    <name evidence="2" type="ORF">EWE75_07100</name>
</gene>
<dbReference type="EMBL" id="SGIS01000008">
    <property type="protein sequence ID" value="RZF65131.1"/>
    <property type="molecule type" value="Genomic_DNA"/>
</dbReference>
<organism evidence="2 3">
    <name type="scientific">Sphingomonas populi</name>
    <dbReference type="NCBI Taxonomy" id="2484750"/>
    <lineage>
        <taxon>Bacteria</taxon>
        <taxon>Pseudomonadati</taxon>
        <taxon>Pseudomonadota</taxon>
        <taxon>Alphaproteobacteria</taxon>
        <taxon>Sphingomonadales</taxon>
        <taxon>Sphingomonadaceae</taxon>
        <taxon>Sphingomonas</taxon>
    </lineage>
</organism>